<dbReference type="SMART" id="SM00345">
    <property type="entry name" value="HTH_GNTR"/>
    <property type="match status" value="1"/>
</dbReference>
<keyword evidence="5" id="KW-0614">Plasmid</keyword>
<dbReference type="GO" id="GO:0003700">
    <property type="term" value="F:DNA-binding transcription factor activity"/>
    <property type="evidence" value="ECO:0007669"/>
    <property type="project" value="InterPro"/>
</dbReference>
<evidence type="ECO:0000313" key="6">
    <source>
        <dbReference type="Proteomes" id="UP000259030"/>
    </source>
</evidence>
<organism evidence="5 6">
    <name type="scientific">Deinococcus ficus</name>
    <dbReference type="NCBI Taxonomy" id="317577"/>
    <lineage>
        <taxon>Bacteria</taxon>
        <taxon>Thermotogati</taxon>
        <taxon>Deinococcota</taxon>
        <taxon>Deinococci</taxon>
        <taxon>Deinococcales</taxon>
        <taxon>Deinococcaceae</taxon>
        <taxon>Deinococcus</taxon>
    </lineage>
</organism>
<gene>
    <name evidence="5" type="ORF">DFI_16095</name>
</gene>
<dbReference type="EMBL" id="CP021082">
    <property type="protein sequence ID" value="ASN82682.1"/>
    <property type="molecule type" value="Genomic_DNA"/>
</dbReference>
<accession>A0A221T1A1</accession>
<dbReference type="Pfam" id="PF00392">
    <property type="entry name" value="GntR"/>
    <property type="match status" value="1"/>
</dbReference>
<dbReference type="SUPFAM" id="SSF46785">
    <property type="entry name" value="Winged helix' DNA-binding domain"/>
    <property type="match status" value="1"/>
</dbReference>
<dbReference type="SMART" id="SM00895">
    <property type="entry name" value="FCD"/>
    <property type="match status" value="1"/>
</dbReference>
<dbReference type="STRING" id="317577.GCA_000419625_02999"/>
<dbReference type="OrthoDB" id="9781630at2"/>
<dbReference type="Pfam" id="PF07729">
    <property type="entry name" value="FCD"/>
    <property type="match status" value="1"/>
</dbReference>
<evidence type="ECO:0000256" key="2">
    <source>
        <dbReference type="ARBA" id="ARBA00023125"/>
    </source>
</evidence>
<dbReference type="SUPFAM" id="SSF48008">
    <property type="entry name" value="GntR ligand-binding domain-like"/>
    <property type="match status" value="1"/>
</dbReference>
<dbReference type="PRINTS" id="PR00035">
    <property type="entry name" value="HTHGNTR"/>
</dbReference>
<dbReference type="InterPro" id="IPR036388">
    <property type="entry name" value="WH-like_DNA-bd_sf"/>
</dbReference>
<dbReference type="Proteomes" id="UP000259030">
    <property type="component" value="Plasmid pDFI1"/>
</dbReference>
<reference evidence="5 6" key="1">
    <citation type="submission" date="2017-05" db="EMBL/GenBank/DDBJ databases">
        <title>The complete genome sequence of Deinococcus ficus isolated from the rhizosphere of the Ficus religiosa L. in Taiwan.</title>
        <authorList>
            <person name="Wu K.-M."/>
            <person name="Liao T.-L."/>
            <person name="Liu Y.-M."/>
            <person name="Young C.-C."/>
            <person name="Tsai S.-F."/>
        </authorList>
    </citation>
    <scope>NUCLEOTIDE SEQUENCE [LARGE SCALE GENOMIC DNA]</scope>
    <source>
        <strain evidence="5 6">CC-FR2-10</strain>
        <plasmid evidence="6">pdfi1</plasmid>
    </source>
</reference>
<name>A0A221T1A1_9DEIO</name>
<dbReference type="Gene3D" id="1.10.10.10">
    <property type="entry name" value="Winged helix-like DNA-binding domain superfamily/Winged helix DNA-binding domain"/>
    <property type="match status" value="1"/>
</dbReference>
<sequence length="222" mass="24614">MPLPSAIPKRPRALAREDVYHHLSTWIIDGTLQPEEPLRDLDIAERLGVSRTPVREALRRLEDEGLVETALNRWTRVSPLSLVQATALYPVVEALEVLALRLAATTLTASDHARLHTLNTRLTLALQARDAGAAVDADTAFHDLWITKAGNPELQRTLEGLKRKLRRIERAYFDASSAGEASVAEHTAITHALEAGDLDRALQALQANWQGSLQRLHARAER</sequence>
<evidence type="ECO:0000313" key="5">
    <source>
        <dbReference type="EMBL" id="ASN82682.1"/>
    </source>
</evidence>
<geneLocation type="plasmid" evidence="6">
    <name>pdfi1</name>
</geneLocation>
<evidence type="ECO:0000256" key="1">
    <source>
        <dbReference type="ARBA" id="ARBA00023015"/>
    </source>
</evidence>
<dbReference type="PANTHER" id="PTHR43537:SF5">
    <property type="entry name" value="UXU OPERON TRANSCRIPTIONAL REGULATOR"/>
    <property type="match status" value="1"/>
</dbReference>
<dbReference type="PANTHER" id="PTHR43537">
    <property type="entry name" value="TRANSCRIPTIONAL REGULATOR, GNTR FAMILY"/>
    <property type="match status" value="1"/>
</dbReference>
<dbReference type="InterPro" id="IPR011711">
    <property type="entry name" value="GntR_C"/>
</dbReference>
<dbReference type="AlphaFoldDB" id="A0A221T1A1"/>
<dbReference type="InterPro" id="IPR008920">
    <property type="entry name" value="TF_FadR/GntR_C"/>
</dbReference>
<evidence type="ECO:0000256" key="3">
    <source>
        <dbReference type="ARBA" id="ARBA00023163"/>
    </source>
</evidence>
<keyword evidence="6" id="KW-1185">Reference proteome</keyword>
<dbReference type="InterPro" id="IPR036390">
    <property type="entry name" value="WH_DNA-bd_sf"/>
</dbReference>
<dbReference type="InterPro" id="IPR000524">
    <property type="entry name" value="Tscrpt_reg_HTH_GntR"/>
</dbReference>
<dbReference type="PROSITE" id="PS50949">
    <property type="entry name" value="HTH_GNTR"/>
    <property type="match status" value="1"/>
</dbReference>
<keyword evidence="3" id="KW-0804">Transcription</keyword>
<dbReference type="PRINTS" id="PR00033">
    <property type="entry name" value="HTHASNC"/>
</dbReference>
<feature type="domain" description="HTH gntR-type" evidence="4">
    <location>
        <begin position="13"/>
        <end position="80"/>
    </location>
</feature>
<dbReference type="RefSeq" id="WP_022802496.1">
    <property type="nucleotide sequence ID" value="NZ_ATTJ01000002.1"/>
</dbReference>
<dbReference type="InterPro" id="IPR000485">
    <property type="entry name" value="AsnC-type_HTH_dom"/>
</dbReference>
<keyword evidence="2" id="KW-0238">DNA-binding</keyword>
<proteinExistence type="predicted"/>
<protein>
    <recommendedName>
        <fullName evidence="4">HTH gntR-type domain-containing protein</fullName>
    </recommendedName>
</protein>
<dbReference type="GO" id="GO:0043565">
    <property type="term" value="F:sequence-specific DNA binding"/>
    <property type="evidence" value="ECO:0007669"/>
    <property type="project" value="InterPro"/>
</dbReference>
<dbReference type="Gene3D" id="1.20.120.530">
    <property type="entry name" value="GntR ligand-binding domain-like"/>
    <property type="match status" value="1"/>
</dbReference>
<keyword evidence="1" id="KW-0805">Transcription regulation</keyword>
<dbReference type="CDD" id="cd07377">
    <property type="entry name" value="WHTH_GntR"/>
    <property type="match status" value="1"/>
</dbReference>
<evidence type="ECO:0000259" key="4">
    <source>
        <dbReference type="PROSITE" id="PS50949"/>
    </source>
</evidence>
<dbReference type="KEGG" id="dfc:DFI_16095"/>